<dbReference type="Proteomes" id="UP000183028">
    <property type="component" value="Unassembled WGS sequence"/>
</dbReference>
<organism evidence="7 8">
    <name type="scientific">Sharpea azabuensis</name>
    <dbReference type="NCBI Taxonomy" id="322505"/>
    <lineage>
        <taxon>Bacteria</taxon>
        <taxon>Bacillati</taxon>
        <taxon>Bacillota</taxon>
        <taxon>Erysipelotrichia</taxon>
        <taxon>Erysipelotrichales</taxon>
        <taxon>Coprobacillaceae</taxon>
        <taxon>Sharpea</taxon>
    </lineage>
</organism>
<dbReference type="GO" id="GO:0030313">
    <property type="term" value="C:cell envelope"/>
    <property type="evidence" value="ECO:0007669"/>
    <property type="project" value="UniProtKB-SubCell"/>
</dbReference>
<proteinExistence type="inferred from homology"/>
<dbReference type="InterPro" id="IPR039424">
    <property type="entry name" value="SBP_5"/>
</dbReference>
<dbReference type="Pfam" id="PF00496">
    <property type="entry name" value="SBP_bac_5"/>
    <property type="match status" value="1"/>
</dbReference>
<evidence type="ECO:0000256" key="2">
    <source>
        <dbReference type="ARBA" id="ARBA00005695"/>
    </source>
</evidence>
<evidence type="ECO:0000256" key="5">
    <source>
        <dbReference type="SAM" id="SignalP"/>
    </source>
</evidence>
<keyword evidence="4 5" id="KW-0732">Signal</keyword>
<sequence length="572" mass="62933">MKKLVTLVLSGAMAFSLAGCGSSKKTSNANATKTNSDTSTLYINLASEPDKLDPALNSTADGAVLAVNSFVGLLTYGKDGKLKPALAKAMPTVSEDGKTYTVELKESKWSDGTELTAKDFVYSWNRAVNPKTASDYANLFDVIARAANSTDANPVLDVTAEGDYKLVIKLNAPTPYFDQLLAFPVFLPVPKTAVEKANPNGDKPGAWAQEAGFVSNGAYKLTKWKHNESMTYEKNDNYYDAKNVSIKKLNFMLSADDTATYAAYKSGDLDFIDSVPNDELKNVLKSKEFKTVDELITYYIGFNVNSDLFSGMTPEQATSFRKGVSDLIDRKYIVDTVGQTGQVPAGAFVPKGMHDGNGKVYKSNYFDATKTGSSNIEQAKKDFKAAGLEVKNGKDKSSFKVTKNGQEITIPYMINTATKHQKIAECIQQDLAVAGIKVNIDTEEWNVFLQDRKDGKFDVARESWVADYDDPITMLDIFSTKSGNNDVQLGKGNSTAAPNWKHYDELINKIYSSTDNAERAKLLHEAEKEVMATYAAVPIYFDNDIYMQKPNVTGVYSTVFGNKYFMYAKKTK</sequence>
<dbReference type="GO" id="GO:0015833">
    <property type="term" value="P:peptide transport"/>
    <property type="evidence" value="ECO:0007669"/>
    <property type="project" value="TreeGrafter"/>
</dbReference>
<dbReference type="GO" id="GO:0043190">
    <property type="term" value="C:ATP-binding cassette (ABC) transporter complex"/>
    <property type="evidence" value="ECO:0007669"/>
    <property type="project" value="InterPro"/>
</dbReference>
<dbReference type="OrthoDB" id="403896at2"/>
<dbReference type="FunFam" id="3.90.76.10:FF:000001">
    <property type="entry name" value="Oligopeptide ABC transporter substrate-binding protein"/>
    <property type="match status" value="1"/>
</dbReference>
<dbReference type="PROSITE" id="PS51257">
    <property type="entry name" value="PROKAR_LIPOPROTEIN"/>
    <property type="match status" value="1"/>
</dbReference>
<dbReference type="eggNOG" id="COG4166">
    <property type="taxonomic scope" value="Bacteria"/>
</dbReference>
<dbReference type="Gene3D" id="3.10.105.10">
    <property type="entry name" value="Dipeptide-binding Protein, Domain 3"/>
    <property type="match status" value="1"/>
</dbReference>
<dbReference type="Gene3D" id="3.40.190.10">
    <property type="entry name" value="Periplasmic binding protein-like II"/>
    <property type="match status" value="1"/>
</dbReference>
<gene>
    <name evidence="7" type="ORF">SAMN04487834_102425</name>
</gene>
<dbReference type="GO" id="GO:1904680">
    <property type="term" value="F:peptide transmembrane transporter activity"/>
    <property type="evidence" value="ECO:0007669"/>
    <property type="project" value="TreeGrafter"/>
</dbReference>
<dbReference type="PANTHER" id="PTHR30290">
    <property type="entry name" value="PERIPLASMIC BINDING COMPONENT OF ABC TRANSPORTER"/>
    <property type="match status" value="1"/>
</dbReference>
<feature type="domain" description="Solute-binding protein family 5" evidence="6">
    <location>
        <begin position="81"/>
        <end position="485"/>
    </location>
</feature>
<protein>
    <submittedName>
        <fullName evidence="7">Oligopeptide transport system substrate-binding protein</fullName>
    </submittedName>
</protein>
<name>A0A1H6TG92_9FIRM</name>
<dbReference type="AlphaFoldDB" id="A0A1H6TG92"/>
<dbReference type="SUPFAM" id="SSF53850">
    <property type="entry name" value="Periplasmic binding protein-like II"/>
    <property type="match status" value="1"/>
</dbReference>
<keyword evidence="3" id="KW-0813">Transport</keyword>
<comment type="subcellular location">
    <subcellularLocation>
        <location evidence="1">Cell envelope</location>
    </subcellularLocation>
</comment>
<evidence type="ECO:0000259" key="6">
    <source>
        <dbReference type="Pfam" id="PF00496"/>
    </source>
</evidence>
<dbReference type="RefSeq" id="WP_074732070.1">
    <property type="nucleotide sequence ID" value="NZ_FNYK01000024.1"/>
</dbReference>
<accession>A0A1H6TG92</accession>
<reference evidence="8" key="1">
    <citation type="submission" date="2016-10" db="EMBL/GenBank/DDBJ databases">
        <authorList>
            <person name="Varghese N."/>
        </authorList>
    </citation>
    <scope>NUCLEOTIDE SEQUENCE [LARGE SCALE GENOMIC DNA]</scope>
    <source>
        <strain evidence="8">DSM 20406</strain>
    </source>
</reference>
<dbReference type="PANTHER" id="PTHR30290:SF10">
    <property type="entry name" value="PERIPLASMIC OLIGOPEPTIDE-BINDING PROTEIN-RELATED"/>
    <property type="match status" value="1"/>
</dbReference>
<evidence type="ECO:0000256" key="4">
    <source>
        <dbReference type="ARBA" id="ARBA00022729"/>
    </source>
</evidence>
<feature type="signal peptide" evidence="5">
    <location>
        <begin position="1"/>
        <end position="18"/>
    </location>
</feature>
<dbReference type="Gene3D" id="3.90.76.10">
    <property type="entry name" value="Dipeptide-binding Protein, Domain 1"/>
    <property type="match status" value="1"/>
</dbReference>
<keyword evidence="8" id="KW-1185">Reference proteome</keyword>
<dbReference type="CDD" id="cd08504">
    <property type="entry name" value="PBP2_OppA"/>
    <property type="match status" value="1"/>
</dbReference>
<evidence type="ECO:0000313" key="8">
    <source>
        <dbReference type="Proteomes" id="UP000183028"/>
    </source>
</evidence>
<comment type="similarity">
    <text evidence="2">Belongs to the bacterial solute-binding protein 5 family.</text>
</comment>
<dbReference type="GO" id="GO:0042597">
    <property type="term" value="C:periplasmic space"/>
    <property type="evidence" value="ECO:0007669"/>
    <property type="project" value="UniProtKB-ARBA"/>
</dbReference>
<dbReference type="STRING" id="322505.SAMN04487836_12229"/>
<dbReference type="PIRSF" id="PIRSF002741">
    <property type="entry name" value="MppA"/>
    <property type="match status" value="1"/>
</dbReference>
<evidence type="ECO:0000256" key="1">
    <source>
        <dbReference type="ARBA" id="ARBA00004196"/>
    </source>
</evidence>
<dbReference type="InterPro" id="IPR000914">
    <property type="entry name" value="SBP_5_dom"/>
</dbReference>
<evidence type="ECO:0000256" key="3">
    <source>
        <dbReference type="ARBA" id="ARBA00022448"/>
    </source>
</evidence>
<feature type="chain" id="PRO_5039650145" evidence="5">
    <location>
        <begin position="19"/>
        <end position="572"/>
    </location>
</feature>
<evidence type="ECO:0000313" key="7">
    <source>
        <dbReference type="EMBL" id="SEI79103.1"/>
    </source>
</evidence>
<dbReference type="EMBL" id="FNYK01000024">
    <property type="protein sequence ID" value="SEI79103.1"/>
    <property type="molecule type" value="Genomic_DNA"/>
</dbReference>
<dbReference type="InterPro" id="IPR030678">
    <property type="entry name" value="Peptide/Ni-bd"/>
</dbReference>